<name>A0A9W5YA37_9FIRM</name>
<evidence type="ECO:0000313" key="1">
    <source>
        <dbReference type="EMBL" id="GKX29354.1"/>
    </source>
</evidence>
<organism evidence="1 2">
    <name type="scientific">Vallitalea longa</name>
    <dbReference type="NCBI Taxonomy" id="2936439"/>
    <lineage>
        <taxon>Bacteria</taxon>
        <taxon>Bacillati</taxon>
        <taxon>Bacillota</taxon>
        <taxon>Clostridia</taxon>
        <taxon>Lachnospirales</taxon>
        <taxon>Vallitaleaceae</taxon>
        <taxon>Vallitalea</taxon>
    </lineage>
</organism>
<dbReference type="Proteomes" id="UP001144256">
    <property type="component" value="Unassembled WGS sequence"/>
</dbReference>
<protein>
    <submittedName>
        <fullName evidence="1">Uncharacterized protein</fullName>
    </submittedName>
</protein>
<accession>A0A9W5YA37</accession>
<comment type="caution">
    <text evidence="1">The sequence shown here is derived from an EMBL/GenBank/DDBJ whole genome shotgun (WGS) entry which is preliminary data.</text>
</comment>
<reference evidence="1" key="1">
    <citation type="submission" date="2022-06" db="EMBL/GenBank/DDBJ databases">
        <title>Vallitalea longa sp. nov., an anaerobic bacterium isolated from marine sediment.</title>
        <authorList>
            <person name="Hirano S."/>
            <person name="Terahara T."/>
            <person name="Mori K."/>
            <person name="Hamada M."/>
            <person name="Matsumoto R."/>
            <person name="Kobayashi T."/>
        </authorList>
    </citation>
    <scope>NUCLEOTIDE SEQUENCE</scope>
    <source>
        <strain evidence="1">SH18-1</strain>
    </source>
</reference>
<dbReference type="RefSeq" id="WP_281814806.1">
    <property type="nucleotide sequence ID" value="NZ_BRLB01000003.1"/>
</dbReference>
<sequence>MEHIIYNIEGLSIKESQLKYMTRNLEAIMNRFINIRNSLDNNIVERNHIYSDIVDLKKDIEYITERTYNISSYINNAVNQYKESEIKLQNELNSLLDQNGNMNVKKTTEKSSSWYDKIVDFFQETISDLRNSIIHLKDFLTNQNIKINNKVKDKAVELDKTEQDRSKVEFDNIQIILNDMPDLKEKLGGIPYSNKYLISQIKKYIYAKGIDINKNGQLSSKTLSAINALGINDSGFKVDEKILNDLTKHSDYDMCSYFNRPTIEYSNSKTECCKDMPHSVTFMTCDIDKLSSPQKKAIEGLIKEYNNYNTPHLLDSIFGTDNPEHRAEMQEIILDDIQRVIDLSDNEDFKTYISVRNRIVEPINGALQAFGGATEAITGSSIAVGASWTGIGIPIGVGGSYIAVDGASNVLGGISRFKNGLMGSTEGDEWNFMKNAYVKLFPTHGETIYNLTQLGIGVFTIGKGISELPDDAVKVYPRAKHIKKAQTQGLKTESVVLDLKDKVIITTQEINPKTATPMILQKTVIDKTKLKQGSKLIIGVSLDEYNVNGAIESLKNKEQEDD</sequence>
<dbReference type="EMBL" id="BRLB01000003">
    <property type="protein sequence ID" value="GKX29354.1"/>
    <property type="molecule type" value="Genomic_DNA"/>
</dbReference>
<dbReference type="AlphaFoldDB" id="A0A9W5YA37"/>
<evidence type="ECO:0000313" key="2">
    <source>
        <dbReference type="Proteomes" id="UP001144256"/>
    </source>
</evidence>
<keyword evidence="2" id="KW-1185">Reference proteome</keyword>
<proteinExistence type="predicted"/>
<gene>
    <name evidence="1" type="ORF">SH1V18_18340</name>
</gene>